<evidence type="ECO:0000313" key="6">
    <source>
        <dbReference type="Proteomes" id="UP001630127"/>
    </source>
</evidence>
<accession>A0ABD2ZFQ4</accession>
<gene>
    <name evidence="5" type="ORF">ACH5RR_020881</name>
</gene>
<proteinExistence type="predicted"/>
<feature type="compositionally biased region" description="Basic and acidic residues" evidence="4">
    <location>
        <begin position="14"/>
        <end position="24"/>
    </location>
</feature>
<dbReference type="InterPro" id="IPR011009">
    <property type="entry name" value="Kinase-like_dom_sf"/>
</dbReference>
<dbReference type="GO" id="GO:0016020">
    <property type="term" value="C:membrane"/>
    <property type="evidence" value="ECO:0007669"/>
    <property type="project" value="UniProtKB-SubCell"/>
</dbReference>
<evidence type="ECO:0000256" key="4">
    <source>
        <dbReference type="SAM" id="MobiDB-lite"/>
    </source>
</evidence>
<dbReference type="PANTHER" id="PTHR47985">
    <property type="entry name" value="OS07G0668900 PROTEIN"/>
    <property type="match status" value="1"/>
</dbReference>
<dbReference type="SUPFAM" id="SSF56112">
    <property type="entry name" value="Protein kinase-like (PK-like)"/>
    <property type="match status" value="1"/>
</dbReference>
<feature type="region of interest" description="Disordered" evidence="4">
    <location>
        <begin position="1"/>
        <end position="77"/>
    </location>
</feature>
<feature type="region of interest" description="Disordered" evidence="4">
    <location>
        <begin position="192"/>
        <end position="216"/>
    </location>
</feature>
<dbReference type="AlphaFoldDB" id="A0ABD2ZFQ4"/>
<dbReference type="Proteomes" id="UP001630127">
    <property type="component" value="Unassembled WGS sequence"/>
</dbReference>
<evidence type="ECO:0000256" key="2">
    <source>
        <dbReference type="ARBA" id="ARBA00022527"/>
    </source>
</evidence>
<evidence type="ECO:0000313" key="5">
    <source>
        <dbReference type="EMBL" id="KAL3518292.1"/>
    </source>
</evidence>
<evidence type="ECO:0000256" key="3">
    <source>
        <dbReference type="ARBA" id="ARBA00023136"/>
    </source>
</evidence>
<reference evidence="5 6" key="1">
    <citation type="submission" date="2024-11" db="EMBL/GenBank/DDBJ databases">
        <title>A near-complete genome assembly of Cinchona calisaya.</title>
        <authorList>
            <person name="Lian D.C."/>
            <person name="Zhao X.W."/>
            <person name="Wei L."/>
        </authorList>
    </citation>
    <scope>NUCLEOTIDE SEQUENCE [LARGE SCALE GENOMIC DNA]</scope>
    <source>
        <tissue evidence="5">Nenye</tissue>
    </source>
</reference>
<protein>
    <submittedName>
        <fullName evidence="5">Uncharacterized protein</fullName>
    </submittedName>
</protein>
<comment type="subcellular location">
    <subcellularLocation>
        <location evidence="1">Membrane</location>
    </subcellularLocation>
</comment>
<dbReference type="Gene3D" id="3.30.200.20">
    <property type="entry name" value="Phosphorylase Kinase, domain 1"/>
    <property type="match status" value="1"/>
</dbReference>
<comment type="caution">
    <text evidence="5">The sequence shown here is derived from an EMBL/GenBank/DDBJ whole genome shotgun (WGS) entry which is preliminary data.</text>
</comment>
<keyword evidence="6" id="KW-1185">Reference proteome</keyword>
<dbReference type="EMBL" id="JBJUIK010000009">
    <property type="protein sequence ID" value="KAL3518292.1"/>
    <property type="molecule type" value="Genomic_DNA"/>
</dbReference>
<evidence type="ECO:0000256" key="1">
    <source>
        <dbReference type="ARBA" id="ARBA00004370"/>
    </source>
</evidence>
<keyword evidence="2" id="KW-0418">Kinase</keyword>
<keyword evidence="2" id="KW-0723">Serine/threonine-protein kinase</keyword>
<sequence length="216" mass="23317">MGCFPCAGSSSSTKKPEKSRKNPSDDNTNQRGNDDRRQPTKGTLEVNPNKGGNKGKNKATNPSAAADEVDASKRSSSVADANKSKYKIFQYAELESATENFKPENLLGEGGFGKVHKGRLVDTGQARPLFRDRNNFPRMADPLLEGRFPAKGIYQALAISSTCLHINPSARPRVQDVVAALDYLVSSSQTHDPLSHRVRISGESSSAANKPGTDDK</sequence>
<keyword evidence="3" id="KW-0472">Membrane</keyword>
<organism evidence="5 6">
    <name type="scientific">Cinchona calisaya</name>
    <dbReference type="NCBI Taxonomy" id="153742"/>
    <lineage>
        <taxon>Eukaryota</taxon>
        <taxon>Viridiplantae</taxon>
        <taxon>Streptophyta</taxon>
        <taxon>Embryophyta</taxon>
        <taxon>Tracheophyta</taxon>
        <taxon>Spermatophyta</taxon>
        <taxon>Magnoliopsida</taxon>
        <taxon>eudicotyledons</taxon>
        <taxon>Gunneridae</taxon>
        <taxon>Pentapetalae</taxon>
        <taxon>asterids</taxon>
        <taxon>lamiids</taxon>
        <taxon>Gentianales</taxon>
        <taxon>Rubiaceae</taxon>
        <taxon>Cinchonoideae</taxon>
        <taxon>Cinchoneae</taxon>
        <taxon>Cinchona</taxon>
    </lineage>
</organism>
<name>A0ABD2ZFQ4_9GENT</name>
<dbReference type="GO" id="GO:0004674">
    <property type="term" value="F:protein serine/threonine kinase activity"/>
    <property type="evidence" value="ECO:0007669"/>
    <property type="project" value="UniProtKB-KW"/>
</dbReference>
<dbReference type="PANTHER" id="PTHR47985:SF44">
    <property type="entry name" value="SERINE_THREONINE-PROTEIN KINASE PBS1"/>
    <property type="match status" value="1"/>
</dbReference>
<keyword evidence="2" id="KW-0808">Transferase</keyword>